<proteinExistence type="predicted"/>
<gene>
    <name evidence="1" type="ORF">OVA965_LOCUS38102</name>
    <name evidence="2" type="ORF">TMI583_LOCUS39247</name>
</gene>
<sequence length="84" mass="9655">MVRRRNGQFYATHCVKLIADSGKPFNIRYTVRTCIRDEESQTSYSGLTATSHCGWIKLAWINKNKRFKGCIHSCDKDGCIQLLN</sequence>
<dbReference type="EMBL" id="CAJOBA010059271">
    <property type="protein sequence ID" value="CAF4314523.1"/>
    <property type="molecule type" value="Genomic_DNA"/>
</dbReference>
<reference evidence="1" key="1">
    <citation type="submission" date="2021-02" db="EMBL/GenBank/DDBJ databases">
        <authorList>
            <person name="Nowell W R."/>
        </authorList>
    </citation>
    <scope>NUCLEOTIDE SEQUENCE</scope>
</reference>
<accession>A0A8S2FP90</accession>
<dbReference type="Proteomes" id="UP000682733">
    <property type="component" value="Unassembled WGS sequence"/>
</dbReference>
<dbReference type="EMBL" id="CAJNOK010037085">
    <property type="protein sequence ID" value="CAF1527885.1"/>
    <property type="molecule type" value="Genomic_DNA"/>
</dbReference>
<protein>
    <submittedName>
        <fullName evidence="1">Uncharacterized protein</fullName>
    </submittedName>
</protein>
<dbReference type="AlphaFoldDB" id="A0A8S2FP90"/>
<dbReference type="Proteomes" id="UP000677228">
    <property type="component" value="Unassembled WGS sequence"/>
</dbReference>
<evidence type="ECO:0000313" key="1">
    <source>
        <dbReference type="EMBL" id="CAF1527885.1"/>
    </source>
</evidence>
<evidence type="ECO:0000313" key="2">
    <source>
        <dbReference type="EMBL" id="CAF4314523.1"/>
    </source>
</evidence>
<name>A0A8S2FP90_9BILA</name>
<organism evidence="1 3">
    <name type="scientific">Didymodactylos carnosus</name>
    <dbReference type="NCBI Taxonomy" id="1234261"/>
    <lineage>
        <taxon>Eukaryota</taxon>
        <taxon>Metazoa</taxon>
        <taxon>Spiralia</taxon>
        <taxon>Gnathifera</taxon>
        <taxon>Rotifera</taxon>
        <taxon>Eurotatoria</taxon>
        <taxon>Bdelloidea</taxon>
        <taxon>Philodinida</taxon>
        <taxon>Philodinidae</taxon>
        <taxon>Didymodactylos</taxon>
    </lineage>
</organism>
<comment type="caution">
    <text evidence="1">The sequence shown here is derived from an EMBL/GenBank/DDBJ whole genome shotgun (WGS) entry which is preliminary data.</text>
</comment>
<evidence type="ECO:0000313" key="3">
    <source>
        <dbReference type="Proteomes" id="UP000677228"/>
    </source>
</evidence>